<dbReference type="CDD" id="cd07572">
    <property type="entry name" value="nit"/>
    <property type="match status" value="1"/>
</dbReference>
<dbReference type="InterPro" id="IPR003010">
    <property type="entry name" value="C-N_Hydrolase"/>
</dbReference>
<evidence type="ECO:0000313" key="3">
    <source>
        <dbReference type="EMBL" id="WFC95297.1"/>
    </source>
</evidence>
<dbReference type="EMBL" id="CP119952">
    <property type="protein sequence ID" value="WFC95297.1"/>
    <property type="molecule type" value="Genomic_DNA"/>
</dbReference>
<dbReference type="SUPFAM" id="SSF56317">
    <property type="entry name" value="Carbon-nitrogen hydrolase"/>
    <property type="match status" value="1"/>
</dbReference>
<organism evidence="3 4">
    <name type="scientific">Malassezia brasiliensis</name>
    <dbReference type="NCBI Taxonomy" id="1821822"/>
    <lineage>
        <taxon>Eukaryota</taxon>
        <taxon>Fungi</taxon>
        <taxon>Dikarya</taxon>
        <taxon>Basidiomycota</taxon>
        <taxon>Ustilaginomycotina</taxon>
        <taxon>Malasseziomycetes</taxon>
        <taxon>Malasseziales</taxon>
        <taxon>Malasseziaceae</taxon>
        <taxon>Malassezia</taxon>
    </lineage>
</organism>
<dbReference type="PROSITE" id="PS01227">
    <property type="entry name" value="UPF0012"/>
    <property type="match status" value="1"/>
</dbReference>
<dbReference type="InterPro" id="IPR045254">
    <property type="entry name" value="Nit1/2_C-N_Hydrolase"/>
</dbReference>
<sequence length="278" mass="30470">MKVAVTQMTSGGAIRENLATALDLVKRAALAGVQAVFLPEATDFIATPDRAAELTRSDDNRAFVQGMCDAARENTVWISVGVHEASATDTKRCYNTQLLIDQHGTICAQYRKLHLYDVDILNGPSILESNTTIPGDTLVPPVNTPLGRIGLLTCYDMRFPEVSLALRRQGAQLITYPSAFALRTGAAHWSLLLQTRAIETQCYVLAAAQVGLHPGTTRSSWGHAMIVDPWGTVVAQCSDMPPFAPTFCVADIDLEGLERVRTDMPLWNQRRTEIYPEL</sequence>
<dbReference type="InterPro" id="IPR001110">
    <property type="entry name" value="UPF0012_CS"/>
</dbReference>
<dbReference type="InterPro" id="IPR036526">
    <property type="entry name" value="C-N_Hydrolase_sf"/>
</dbReference>
<keyword evidence="4" id="KW-1185">Reference proteome</keyword>
<proteinExistence type="predicted"/>
<keyword evidence="1 3" id="KW-0378">Hydrolase</keyword>
<dbReference type="AlphaFoldDB" id="A0AAF0INU6"/>
<dbReference type="EC" id="3.5.1.6" evidence="3"/>
<name>A0AAF0INU6_9BASI</name>
<dbReference type="PANTHER" id="PTHR23088:SF27">
    <property type="entry name" value="DEAMINATED GLUTATHIONE AMIDASE"/>
    <property type="match status" value="1"/>
</dbReference>
<evidence type="ECO:0000259" key="2">
    <source>
        <dbReference type="PROSITE" id="PS50263"/>
    </source>
</evidence>
<dbReference type="PANTHER" id="PTHR23088">
    <property type="entry name" value="NITRILASE-RELATED"/>
    <property type="match status" value="1"/>
</dbReference>
<gene>
    <name evidence="3" type="primary">NIT2</name>
    <name evidence="3" type="ORF">MBRA1_001944</name>
</gene>
<dbReference type="Proteomes" id="UP001216638">
    <property type="component" value="Chromosome 2"/>
</dbReference>
<accession>A0AAF0INU6</accession>
<dbReference type="Pfam" id="PF00795">
    <property type="entry name" value="CN_hydrolase"/>
    <property type="match status" value="1"/>
</dbReference>
<evidence type="ECO:0000256" key="1">
    <source>
        <dbReference type="ARBA" id="ARBA00022801"/>
    </source>
</evidence>
<feature type="domain" description="CN hydrolase" evidence="2">
    <location>
        <begin position="1"/>
        <end position="254"/>
    </location>
</feature>
<protein>
    <submittedName>
        <fullName evidence="3">Beta-ureidopropionase</fullName>
        <ecNumber evidence="3">3.5.1.6</ecNumber>
    </submittedName>
</protein>
<dbReference type="GO" id="GO:0003837">
    <property type="term" value="F:beta-ureidopropionase activity"/>
    <property type="evidence" value="ECO:0007669"/>
    <property type="project" value="UniProtKB-EC"/>
</dbReference>
<reference evidence="3" key="1">
    <citation type="submission" date="2023-03" db="EMBL/GenBank/DDBJ databases">
        <title>Mating type loci evolution in Malassezia.</title>
        <authorList>
            <person name="Coelho M.A."/>
        </authorList>
    </citation>
    <scope>NUCLEOTIDE SEQUENCE</scope>
    <source>
        <strain evidence="3">CBS 14135</strain>
    </source>
</reference>
<dbReference type="PROSITE" id="PS50263">
    <property type="entry name" value="CN_HYDROLASE"/>
    <property type="match status" value="1"/>
</dbReference>
<evidence type="ECO:0000313" key="4">
    <source>
        <dbReference type="Proteomes" id="UP001216638"/>
    </source>
</evidence>
<dbReference type="Gene3D" id="3.60.110.10">
    <property type="entry name" value="Carbon-nitrogen hydrolase"/>
    <property type="match status" value="1"/>
</dbReference>